<accession>T1FRL9</accession>
<dbReference type="InParanoid" id="T1FRL9"/>
<feature type="compositionally biased region" description="Low complexity" evidence="6">
    <location>
        <begin position="1020"/>
        <end position="1062"/>
    </location>
</feature>
<dbReference type="OMA" id="HNLSYPP"/>
<dbReference type="GeneID" id="20211466"/>
<dbReference type="PANTHER" id="PTHR22619:SF1">
    <property type="entry name" value="ZINC FINGER SWIM DOMAIN-CONTAINING PROTEIN 8"/>
    <property type="match status" value="1"/>
</dbReference>
<feature type="compositionally biased region" description="Polar residues" evidence="6">
    <location>
        <begin position="1664"/>
        <end position="1676"/>
    </location>
</feature>
<proteinExistence type="predicted"/>
<dbReference type="eggNOG" id="KOG3615">
    <property type="taxonomic scope" value="Eukaryota"/>
</dbReference>
<dbReference type="HOGENOM" id="CLU_001052_0_0_1"/>
<reference evidence="10" key="1">
    <citation type="submission" date="2012-12" db="EMBL/GenBank/DDBJ databases">
        <authorList>
            <person name="Hellsten U."/>
            <person name="Grimwood J."/>
            <person name="Chapman J.A."/>
            <person name="Shapiro H."/>
            <person name="Aerts A."/>
            <person name="Otillar R.P."/>
            <person name="Terry A.Y."/>
            <person name="Boore J.L."/>
            <person name="Simakov O."/>
            <person name="Marletaz F."/>
            <person name="Cho S.-J."/>
            <person name="Edsinger-Gonzales E."/>
            <person name="Havlak P."/>
            <person name="Kuo D.-H."/>
            <person name="Larsson T."/>
            <person name="Lv J."/>
            <person name="Arendt D."/>
            <person name="Savage R."/>
            <person name="Osoegawa K."/>
            <person name="de Jong P."/>
            <person name="Lindberg D.R."/>
            <person name="Seaver E.C."/>
            <person name="Weisblat D.A."/>
            <person name="Putnam N.H."/>
            <person name="Grigoriev I.V."/>
            <person name="Rokhsar D.S."/>
        </authorList>
    </citation>
    <scope>NUCLEOTIDE SEQUENCE</scope>
</reference>
<evidence type="ECO:0000256" key="3">
    <source>
        <dbReference type="ARBA" id="ARBA00022833"/>
    </source>
</evidence>
<dbReference type="Pfam" id="PF21055">
    <property type="entry name" value="ZSWIM4-8_C"/>
    <property type="match status" value="1"/>
</dbReference>
<feature type="compositionally biased region" description="Low complexity" evidence="6">
    <location>
        <begin position="1647"/>
        <end position="1663"/>
    </location>
</feature>
<dbReference type="InterPro" id="IPR048370">
    <property type="entry name" value="ZSWIM4-8_C"/>
</dbReference>
<dbReference type="EMBL" id="KB095812">
    <property type="protein sequence ID" value="ESO11610.1"/>
    <property type="molecule type" value="Genomic_DNA"/>
</dbReference>
<evidence type="ECO:0000313" key="9">
    <source>
        <dbReference type="EnsemblMetazoa" id="HelroP190028"/>
    </source>
</evidence>
<protein>
    <recommendedName>
        <fullName evidence="7">SWIM-type domain-containing protein</fullName>
    </recommendedName>
</protein>
<sequence length="1887" mass="209826">MDLFVDWEDERDGFSFEDSDRFEDDSLCSWASEQDSLCNNWRGWRKASALGSTGIPNNSIFGYFNNSQLNNVGNSSKTSDGQLMSLAELSAKAVAYYIPFETVEKFYPPIPEQLQLRIAFWSFPENEDDIRLYSCLANGSSEEFSRGESHYKNKCLSGVLQIGFHLSGTVTANNFNKGSYNVAIVFDRKHITSCTCTCSITATWCSHVVALCLFRIHQANQVCLRAPVSETLSRLQRDQLQKFAQYLISELPQQILPTAQRLLDELLSSQRNDINTVSGAPDPTAGPSASEQTTWCLDEYALHENIKKTLGKFCLPSPLVLSDVNYLSSSAPPAASEWQSLLRPLRGREPEGIWNLLLIIREMYRRRDENGMPLLEILTEELIDCDVVLTWWYNNKMHIHHHNNNHHHGANHNNGGGAGNRALHNNNGGGQACSSATQYAAASVCDELVSLWKCSALNPLLPDQERESLYHQLKSYHAQVLEKLHCRNRGQPAFAKSELEIFVGFKPAIEVCKLDWDVLMSASSCPTCFDTGHVSSKSMDASNGDVDSCRGTIHNIVADKSPNSNNVHKASCSKTKNAKFISPTTTKSTWLKPLSKLRDISLSFKAIHSRKLNNNTLLLDPMVSNNSNNNTSSIESTTNNTNNRVISFGMSGALSFLNMNNTGRHNNNGFNGMFNSNPLSIVDGDFVIGNINPPKVSEFSAPCYFADVRNILVVQEAKFAIAESLYVHGYISIASGVALELAEEMLAAKEIVEKQQQMNKQIGTISSTSSSSSSSSLPGVAISDAINNLTLKDKRKKISYNSSAFVLLSNASFLCNVLLEDPENHHVAFKIGLYALEMHRPPAASKQLEVKLAHQESELAMHLKKIQLTERELMILRDRAQKLKDGRIKSRGDALLPITLASFIFDSLCLSSSGTKTASAPTLGGSGAKQTSCLVTPADELLGFEAAVVALGLKANVSEAEYPLLCEGTRRQKGELAVAMLVRYKDDPSKLARIMDKLLDREIHQLYKTQPAWYSYLNDSSSSSSSSSASSSTKTSSSTTTKSSLPSTTLTKKTTTSETATTAENSRKTNEEDDEDDVEGSSKYKEWELKFRCTNLKTTNKKPSVGPDSDSGSSSQDSSSDSNNSDSVRAGVTTLRDSNRYKGKHRVMPSLPNQPSEALAHFMFELAKTVLVKAGGNTSTSLFTQYEVVQLDFNNDNNNNNNNSNNIINNTSNNNNVTNTNNNNNSNSGSSTGGPHRALHLCAFQIFLYGLGVYNCVSPNWFSRTFSSHVSWVSGQAGDIGTAAIKILIQTWENHLTPQETALIADRASRCRDTSLVAAAAELALSCLPYAYMMNTNEIFMALNQCEIQSSDMLQRACLSIEKAAKDSDVHYEILFGVAKKWYDLYKGEIEGASFNVKPSSTTHNINVTSTYSSHTSTAASATRNSWGGYVQPQSIAGTRDKTTTPPTRMQFFHQQHAHQQPPQLQHLPVISMTPQQQQQQQPQQQIYFQPAPLSMAPQIQPDQQHMLHSYQPQHQQQLQQQQPHYLPQSPHSLFNYLQLQQQQFQNHPFMGHTTYYTHQHPIRHPALHNYPPNVTLTPIQLPPVAYLGQQNLGQINQQPQQLNNNLKNNSKIWNPQLYDYQRYYNIPEYIPITMAYQTQQPPPPLLQQQQQRLHAQQQQQTPMLNNPLPSNTNLASNVDTTGGILAMTGPAATKASCYLLAAYRVGMLAMEAVSKRIHEDRPQVKFSRNPSYGEDVKWLLEVTMEMGPSYIQHFITAAASLMSPFILFDIIMEVTKYLNNNSSGSSSSNQWSGQQQLQNVRIFTNVLQQKCLQAFSQCAQSRIHHICPQDFDDFASIICSAKKAFLLFSDNGQSLFNDLLSGLRKSKSYKKELWQRIMAAVNSNSQ</sequence>
<keyword evidence="1" id="KW-0479">Metal-binding</keyword>
<evidence type="ECO:0000256" key="2">
    <source>
        <dbReference type="ARBA" id="ARBA00022771"/>
    </source>
</evidence>
<feature type="region of interest" description="Disordered" evidence="6">
    <location>
        <begin position="1641"/>
        <end position="1676"/>
    </location>
</feature>
<keyword evidence="5" id="KW-0175">Coiled coil</keyword>
<keyword evidence="2 4" id="KW-0863">Zinc-finger</keyword>
<dbReference type="RefSeq" id="XP_009010098.1">
    <property type="nucleotide sequence ID" value="XM_009011850.1"/>
</dbReference>
<dbReference type="GO" id="GO:0031462">
    <property type="term" value="C:Cul2-RING ubiquitin ligase complex"/>
    <property type="evidence" value="ECO:0000318"/>
    <property type="project" value="GO_Central"/>
</dbReference>
<dbReference type="PROSITE" id="PS50966">
    <property type="entry name" value="ZF_SWIM"/>
    <property type="match status" value="1"/>
</dbReference>
<name>T1FRL9_HELRO</name>
<dbReference type="KEGG" id="hro:HELRODRAFT_190028"/>
<evidence type="ECO:0000313" key="10">
    <source>
        <dbReference type="Proteomes" id="UP000015101"/>
    </source>
</evidence>
<dbReference type="CTD" id="20211466"/>
<reference evidence="8 10" key="2">
    <citation type="journal article" date="2013" name="Nature">
        <title>Insights into bilaterian evolution from three spiralian genomes.</title>
        <authorList>
            <person name="Simakov O."/>
            <person name="Marletaz F."/>
            <person name="Cho S.J."/>
            <person name="Edsinger-Gonzales E."/>
            <person name="Havlak P."/>
            <person name="Hellsten U."/>
            <person name="Kuo D.H."/>
            <person name="Larsson T."/>
            <person name="Lv J."/>
            <person name="Arendt D."/>
            <person name="Savage R."/>
            <person name="Osoegawa K."/>
            <person name="de Jong P."/>
            <person name="Grimwood J."/>
            <person name="Chapman J.A."/>
            <person name="Shapiro H."/>
            <person name="Aerts A."/>
            <person name="Otillar R.P."/>
            <person name="Terry A.Y."/>
            <person name="Boore J.L."/>
            <person name="Grigoriev I.V."/>
            <person name="Lindberg D.R."/>
            <person name="Seaver E.C."/>
            <person name="Weisblat D.A."/>
            <person name="Putnam N.H."/>
            <person name="Rokhsar D.S."/>
        </authorList>
    </citation>
    <scope>NUCLEOTIDE SEQUENCE</scope>
</reference>
<gene>
    <name evidence="9" type="primary">20211466</name>
    <name evidence="8" type="ORF">HELRODRAFT_190028</name>
</gene>
<evidence type="ECO:0000256" key="4">
    <source>
        <dbReference type="PROSITE-ProRule" id="PRU00325"/>
    </source>
</evidence>
<dbReference type="InterPro" id="IPR007527">
    <property type="entry name" value="Znf_SWIM"/>
</dbReference>
<feature type="region of interest" description="Disordered" evidence="6">
    <location>
        <begin position="1019"/>
        <end position="1081"/>
    </location>
</feature>
<dbReference type="STRING" id="6412.T1FRL9"/>
<dbReference type="Pfam" id="PF25572">
    <property type="entry name" value="TPR_ZSWIM8"/>
    <property type="match status" value="1"/>
</dbReference>
<feature type="region of interest" description="Disordered" evidence="6">
    <location>
        <begin position="404"/>
        <end position="423"/>
    </location>
</feature>
<dbReference type="EnsemblMetazoa" id="HelroT190028">
    <property type="protein sequence ID" value="HelroP190028"/>
    <property type="gene ID" value="HelroG190028"/>
</dbReference>
<feature type="domain" description="SWIM-type" evidence="7">
    <location>
        <begin position="180"/>
        <end position="216"/>
    </location>
</feature>
<reference evidence="9" key="3">
    <citation type="submission" date="2015-06" db="UniProtKB">
        <authorList>
            <consortium name="EnsemblMetazoa"/>
        </authorList>
    </citation>
    <scope>IDENTIFICATION</scope>
</reference>
<keyword evidence="3" id="KW-0862">Zinc</keyword>
<evidence type="ECO:0000256" key="1">
    <source>
        <dbReference type="ARBA" id="ARBA00022723"/>
    </source>
</evidence>
<dbReference type="InterPro" id="IPR057945">
    <property type="entry name" value="TPR_ZSWIM8"/>
</dbReference>
<dbReference type="PANTHER" id="PTHR22619">
    <property type="entry name" value="ZINC FINGER SWIM DOMAIN CONTAINING PROTEIN 4, 5, 6"/>
    <property type="match status" value="1"/>
</dbReference>
<dbReference type="FunCoup" id="T1FRL9">
    <property type="interactions" value="482"/>
</dbReference>
<organism evidence="9 10">
    <name type="scientific">Helobdella robusta</name>
    <name type="common">Californian leech</name>
    <dbReference type="NCBI Taxonomy" id="6412"/>
    <lineage>
        <taxon>Eukaryota</taxon>
        <taxon>Metazoa</taxon>
        <taxon>Spiralia</taxon>
        <taxon>Lophotrochozoa</taxon>
        <taxon>Annelida</taxon>
        <taxon>Clitellata</taxon>
        <taxon>Hirudinea</taxon>
        <taxon>Rhynchobdellida</taxon>
        <taxon>Glossiphoniidae</taxon>
        <taxon>Helobdella</taxon>
    </lineage>
</organism>
<feature type="region of interest" description="Disordered" evidence="6">
    <location>
        <begin position="1098"/>
        <end position="1152"/>
    </location>
</feature>
<dbReference type="OrthoDB" id="10013584at2759"/>
<feature type="region of interest" description="Disordered" evidence="6">
    <location>
        <begin position="1194"/>
        <end position="1232"/>
    </location>
</feature>
<evidence type="ECO:0000256" key="5">
    <source>
        <dbReference type="SAM" id="Coils"/>
    </source>
</evidence>
<feature type="compositionally biased region" description="Low complexity" evidence="6">
    <location>
        <begin position="1103"/>
        <end position="1128"/>
    </location>
</feature>
<keyword evidence="10" id="KW-1185">Reference proteome</keyword>
<evidence type="ECO:0000256" key="6">
    <source>
        <dbReference type="SAM" id="MobiDB-lite"/>
    </source>
</evidence>
<dbReference type="EMBL" id="AMQM01002481">
    <property type="status" value="NOT_ANNOTATED_CDS"/>
    <property type="molecule type" value="Genomic_DNA"/>
</dbReference>
<dbReference type="GO" id="GO:0008270">
    <property type="term" value="F:zinc ion binding"/>
    <property type="evidence" value="ECO:0007669"/>
    <property type="project" value="UniProtKB-KW"/>
</dbReference>
<dbReference type="Proteomes" id="UP000015101">
    <property type="component" value="Unassembled WGS sequence"/>
</dbReference>
<feature type="compositionally biased region" description="Low complexity" evidence="6">
    <location>
        <begin position="1194"/>
        <end position="1230"/>
    </location>
</feature>
<feature type="coiled-coil region" evidence="5">
    <location>
        <begin position="852"/>
        <end position="886"/>
    </location>
</feature>
<evidence type="ECO:0000313" key="8">
    <source>
        <dbReference type="EMBL" id="ESO11610.1"/>
    </source>
</evidence>
<evidence type="ECO:0000259" key="7">
    <source>
        <dbReference type="PROSITE" id="PS50966"/>
    </source>
</evidence>